<protein>
    <recommendedName>
        <fullName evidence="3">Transglutaminase-like domain-containing protein</fullName>
    </recommendedName>
</protein>
<name>D3VRJ9_MYCAA</name>
<organism evidence="4 5">
    <name type="scientific">Mycoplasmopsis agalactiae</name>
    <name type="common">Mycoplasma agalactiae</name>
    <dbReference type="NCBI Taxonomy" id="2110"/>
    <lineage>
        <taxon>Bacteria</taxon>
        <taxon>Bacillati</taxon>
        <taxon>Mycoplasmatota</taxon>
        <taxon>Mycoplasmoidales</taxon>
        <taxon>Metamycoplasmataceae</taxon>
        <taxon>Mycoplasmopsis</taxon>
    </lineage>
</organism>
<evidence type="ECO:0000256" key="2">
    <source>
        <dbReference type="SAM" id="SignalP"/>
    </source>
</evidence>
<dbReference type="AlphaFoldDB" id="D3VRJ9"/>
<dbReference type="SMART" id="SM00460">
    <property type="entry name" value="TGc"/>
    <property type="match status" value="1"/>
</dbReference>
<feature type="compositionally biased region" description="Polar residues" evidence="1">
    <location>
        <begin position="117"/>
        <end position="137"/>
    </location>
</feature>
<dbReference type="PROSITE" id="PS51257">
    <property type="entry name" value="PROKAR_LIPOPROTEIN"/>
    <property type="match status" value="1"/>
</dbReference>
<evidence type="ECO:0000256" key="1">
    <source>
        <dbReference type="SAM" id="MobiDB-lite"/>
    </source>
</evidence>
<dbReference type="Proteomes" id="UP000006902">
    <property type="component" value="Chromosome"/>
</dbReference>
<feature type="chain" id="PRO_5003051991" description="Transglutaminase-like domain-containing protein" evidence="2">
    <location>
        <begin position="25"/>
        <end position="802"/>
    </location>
</feature>
<dbReference type="InterPro" id="IPR002931">
    <property type="entry name" value="Transglutaminase-like"/>
</dbReference>
<feature type="signal peptide" evidence="2">
    <location>
        <begin position="1"/>
        <end position="24"/>
    </location>
</feature>
<dbReference type="eggNOG" id="COG5279">
    <property type="taxonomic scope" value="Bacteria"/>
</dbReference>
<feature type="compositionally biased region" description="Low complexity" evidence="1">
    <location>
        <begin position="60"/>
        <end position="99"/>
    </location>
</feature>
<dbReference type="OrthoDB" id="393809at2"/>
<evidence type="ECO:0000259" key="3">
    <source>
        <dbReference type="SMART" id="SM00460"/>
    </source>
</evidence>
<feature type="domain" description="Transglutaminase-like" evidence="3">
    <location>
        <begin position="369"/>
        <end position="435"/>
    </location>
</feature>
<dbReference type="PANTHER" id="PTHR46333:SF2">
    <property type="entry name" value="CYTOKINESIS PROTEIN 3"/>
    <property type="match status" value="1"/>
</dbReference>
<reference evidence="5" key="1">
    <citation type="journal article" date="2010" name="BMC Genomics">
        <title>Comparative genomic and proteomic analyses of two Mycoplasma agalactiae strains: clues to the macro- and micro-events that are shaping mycoplasma diversity.</title>
        <authorList>
            <person name="Nouvel L.X."/>
            <person name="Sirand-Pugnet P."/>
            <person name="Marenda M.S."/>
            <person name="Sagne E."/>
            <person name="Barbe V."/>
            <person name="Mangenot S."/>
            <person name="Schenowitz C."/>
            <person name="Jacob D."/>
            <person name="Barre A."/>
            <person name="Claverol S."/>
            <person name="Blanchard A."/>
            <person name="Citti C."/>
        </authorList>
    </citation>
    <scope>NUCLEOTIDE SEQUENCE [LARGE SCALE GENOMIC DNA]</scope>
    <source>
        <strain evidence="5">5632</strain>
    </source>
</reference>
<dbReference type="PANTHER" id="PTHR46333">
    <property type="entry name" value="CYTOKINESIS PROTEIN 3"/>
    <property type="match status" value="1"/>
</dbReference>
<sequence length="802" mass="90199">MKKFKKHTFNLLITCSLSSVFASASCLGNNNSSDNAVINGSKLVIINESPAHPVLDDKSISSSNESSNAGTNNNRSSSSDKVVNSSNKSSEVVNTNKNSLPNADVVNNKAIVHTKNNDNILPNNTTTNEVNSPSKPQSVGNNYHLAPEVIDISNIQNIANVESSLPELDKFYLKKTIDNFVEQSLSDEQIKSMILNYGAPSNFYSHPKYAINKPYVSLDSNGEKTEKLSLIDTQTKQEIKNEVQWFLKDSYADKVVAKANEEVGKSKLLLSADGTIKGKKHNNDYGIVQVWAYYKGYIYSSIVDVASDDNSKNIKENQLSMEKAKEVAKKWNDLPNLEKVIEAYKWVTKNIKYDFSRDNLNENQNPYSALIKMSTVCTGYAKAFMMLMNELGIPCRLVTGHADYGTLTGSGGSATRHAWNMVEIDGEWYHVDTTSDRADDWTDKDGKFNFFMMHNDDFIKASKFDKGNFKMGNRLRNLMIENYVNSEEDAQVAIDKQLGGLDKLPRSIKLNVAPESYKNVTKALETAKLDLDETRGFSKSTLPWVSYDTITYLFKEPGKNIELENVTVNVSSYSVTDKILGKYALKVKFNGADKIDLKAGNFIVKNAYVKEAIKENEGYVLILDNFNKFGDVDIELESIKKLGYKFDVRNNKHRFNVIKHSKPNAIVKAVGEKRIQLFGVSAGMEYRNSLNEWQDINHDGQVIDNVVPDKFSIRYKDSNDKVQSDIQIFNLTKGRDLDSIVKLYNNNTIVGIDNTMEYRLKDSNDWIKITETKLVLSPGEYIIRVAPKDTQLASQSYKVIVQ</sequence>
<dbReference type="InterPro" id="IPR052557">
    <property type="entry name" value="CAP/Cytokinesis_protein"/>
</dbReference>
<dbReference type="Gene3D" id="3.10.620.30">
    <property type="match status" value="1"/>
</dbReference>
<keyword evidence="2" id="KW-0732">Signal</keyword>
<evidence type="ECO:0000313" key="4">
    <source>
        <dbReference type="EMBL" id="CBH40946.1"/>
    </source>
</evidence>
<feature type="region of interest" description="Disordered" evidence="1">
    <location>
        <begin position="54"/>
        <end position="104"/>
    </location>
</feature>
<dbReference type="GO" id="GO:0005737">
    <property type="term" value="C:cytoplasm"/>
    <property type="evidence" value="ECO:0007669"/>
    <property type="project" value="TreeGrafter"/>
</dbReference>
<dbReference type="NCBIfam" id="NF045980">
    <property type="entry name" value="MAG6410_fam_LP"/>
    <property type="match status" value="1"/>
</dbReference>
<accession>D3VRJ9</accession>
<proteinExistence type="predicted"/>
<gene>
    <name evidence="4" type="ordered locus">MAGa7430</name>
</gene>
<evidence type="ECO:0000313" key="5">
    <source>
        <dbReference type="Proteomes" id="UP000006902"/>
    </source>
</evidence>
<feature type="region of interest" description="Disordered" evidence="1">
    <location>
        <begin position="116"/>
        <end position="137"/>
    </location>
</feature>
<dbReference type="RefSeq" id="WP_013022265.1">
    <property type="nucleotide sequence ID" value="NC_013948.1"/>
</dbReference>
<dbReference type="KEGG" id="mal:MAGa7430"/>
<dbReference type="EMBL" id="FP671138">
    <property type="protein sequence ID" value="CBH40946.1"/>
    <property type="molecule type" value="Genomic_DNA"/>
</dbReference>
<dbReference type="SUPFAM" id="SSF54001">
    <property type="entry name" value="Cysteine proteinases"/>
    <property type="match status" value="1"/>
</dbReference>
<dbReference type="Pfam" id="PF01841">
    <property type="entry name" value="Transglut_core"/>
    <property type="match status" value="1"/>
</dbReference>
<dbReference type="InterPro" id="IPR038765">
    <property type="entry name" value="Papain-like_cys_pep_sf"/>
</dbReference>